<proteinExistence type="predicted"/>
<dbReference type="EMBL" id="CP002299">
    <property type="protein sequence ID" value="ADP84416.1"/>
    <property type="molecule type" value="Genomic_DNA"/>
</dbReference>
<dbReference type="Proteomes" id="UP000002484">
    <property type="component" value="Chromosome"/>
</dbReference>
<dbReference type="STRING" id="298654.FraEuI1c_6435"/>
<sequence>MTAETPPPQSETGAGNGDLAGRRGRDQGSATVADLDTYRRRRSARLVWLHLCRCGLDNPISAAVLADLPVNEETCG</sequence>
<feature type="region of interest" description="Disordered" evidence="1">
    <location>
        <begin position="1"/>
        <end position="35"/>
    </location>
</feature>
<dbReference type="InParanoid" id="E3J752"/>
<gene>
    <name evidence="2" type="ordered locus">FraEuI1c_6435</name>
</gene>
<protein>
    <submittedName>
        <fullName evidence="2">Uncharacterized protein</fullName>
    </submittedName>
</protein>
<evidence type="ECO:0000313" key="2">
    <source>
        <dbReference type="EMBL" id="ADP84416.1"/>
    </source>
</evidence>
<accession>E3J752</accession>
<name>E3J752_PSEI1</name>
<dbReference type="KEGG" id="fri:FraEuI1c_6435"/>
<keyword evidence="3" id="KW-1185">Reference proteome</keyword>
<evidence type="ECO:0000313" key="3">
    <source>
        <dbReference type="Proteomes" id="UP000002484"/>
    </source>
</evidence>
<reference evidence="2 3" key="1">
    <citation type="submission" date="2010-10" db="EMBL/GenBank/DDBJ databases">
        <title>Complete sequence of Frankia sp. EuI1c.</title>
        <authorList>
            <consortium name="US DOE Joint Genome Institute"/>
            <person name="Lucas S."/>
            <person name="Copeland A."/>
            <person name="Lapidus A."/>
            <person name="Cheng J.-F."/>
            <person name="Bruce D."/>
            <person name="Goodwin L."/>
            <person name="Pitluck S."/>
            <person name="Chertkov O."/>
            <person name="Detter J.C."/>
            <person name="Han C."/>
            <person name="Tapia R."/>
            <person name="Land M."/>
            <person name="Hauser L."/>
            <person name="Jeffries C."/>
            <person name="Kyrpides N."/>
            <person name="Ivanova N."/>
            <person name="Mikhailova N."/>
            <person name="Beauchemin N."/>
            <person name="Sen A."/>
            <person name="Sur S.A."/>
            <person name="Gtari M."/>
            <person name="Wall L."/>
            <person name="Tisa L."/>
            <person name="Woyke T."/>
        </authorList>
    </citation>
    <scope>NUCLEOTIDE SEQUENCE [LARGE SCALE GENOMIC DNA]</scope>
    <source>
        <strain evidence="3">DSM 45817 / CECT 9037 / EuI1c</strain>
    </source>
</reference>
<organism evidence="2 3">
    <name type="scientific">Pseudofrankia inefficax (strain DSM 45817 / CECT 9037 / DDB 130130 / EuI1c)</name>
    <name type="common">Frankia inefficax</name>
    <dbReference type="NCBI Taxonomy" id="298654"/>
    <lineage>
        <taxon>Bacteria</taxon>
        <taxon>Bacillati</taxon>
        <taxon>Actinomycetota</taxon>
        <taxon>Actinomycetes</taxon>
        <taxon>Frankiales</taxon>
        <taxon>Frankiaceae</taxon>
        <taxon>Pseudofrankia</taxon>
    </lineage>
</organism>
<dbReference type="HOGENOM" id="CLU_2649221_0_0_11"/>
<evidence type="ECO:0000256" key="1">
    <source>
        <dbReference type="SAM" id="MobiDB-lite"/>
    </source>
</evidence>
<dbReference type="AlphaFoldDB" id="E3J752"/>